<sequence>MRALSSIPSPPLLLSFSLIRQPGGCRSIYRRARPAPLGVAGPAAAALHLGVPARRRLLGAPLAPRPGPQELRPWRGKSLRDPSPSL</sequence>
<name>A0A6G1HUS2_9PEZI</name>
<feature type="region of interest" description="Disordered" evidence="1">
    <location>
        <begin position="59"/>
        <end position="86"/>
    </location>
</feature>
<evidence type="ECO:0000313" key="2">
    <source>
        <dbReference type="EMBL" id="KAF2399587.1"/>
    </source>
</evidence>
<gene>
    <name evidence="2" type="ORF">EJ06DRAFT_58692</name>
</gene>
<evidence type="ECO:0000256" key="1">
    <source>
        <dbReference type="SAM" id="MobiDB-lite"/>
    </source>
</evidence>
<evidence type="ECO:0000313" key="3">
    <source>
        <dbReference type="Proteomes" id="UP000799640"/>
    </source>
</evidence>
<protein>
    <submittedName>
        <fullName evidence="2">Uncharacterized protein</fullName>
    </submittedName>
</protein>
<proteinExistence type="predicted"/>
<organism evidence="2 3">
    <name type="scientific">Trichodelitschia bisporula</name>
    <dbReference type="NCBI Taxonomy" id="703511"/>
    <lineage>
        <taxon>Eukaryota</taxon>
        <taxon>Fungi</taxon>
        <taxon>Dikarya</taxon>
        <taxon>Ascomycota</taxon>
        <taxon>Pezizomycotina</taxon>
        <taxon>Dothideomycetes</taxon>
        <taxon>Dothideomycetes incertae sedis</taxon>
        <taxon>Phaeotrichales</taxon>
        <taxon>Phaeotrichaceae</taxon>
        <taxon>Trichodelitschia</taxon>
    </lineage>
</organism>
<dbReference type="EMBL" id="ML996697">
    <property type="protein sequence ID" value="KAF2399587.1"/>
    <property type="molecule type" value="Genomic_DNA"/>
</dbReference>
<accession>A0A6G1HUS2</accession>
<dbReference type="AlphaFoldDB" id="A0A6G1HUS2"/>
<reference evidence="2" key="1">
    <citation type="journal article" date="2020" name="Stud. Mycol.">
        <title>101 Dothideomycetes genomes: a test case for predicting lifestyles and emergence of pathogens.</title>
        <authorList>
            <person name="Haridas S."/>
            <person name="Albert R."/>
            <person name="Binder M."/>
            <person name="Bloem J."/>
            <person name="Labutti K."/>
            <person name="Salamov A."/>
            <person name="Andreopoulos B."/>
            <person name="Baker S."/>
            <person name="Barry K."/>
            <person name="Bills G."/>
            <person name="Bluhm B."/>
            <person name="Cannon C."/>
            <person name="Castanera R."/>
            <person name="Culley D."/>
            <person name="Daum C."/>
            <person name="Ezra D."/>
            <person name="Gonzalez J."/>
            <person name="Henrissat B."/>
            <person name="Kuo A."/>
            <person name="Liang C."/>
            <person name="Lipzen A."/>
            <person name="Lutzoni F."/>
            <person name="Magnuson J."/>
            <person name="Mondo S."/>
            <person name="Nolan M."/>
            <person name="Ohm R."/>
            <person name="Pangilinan J."/>
            <person name="Park H.-J."/>
            <person name="Ramirez L."/>
            <person name="Alfaro M."/>
            <person name="Sun H."/>
            <person name="Tritt A."/>
            <person name="Yoshinaga Y."/>
            <person name="Zwiers L.-H."/>
            <person name="Turgeon B."/>
            <person name="Goodwin S."/>
            <person name="Spatafora J."/>
            <person name="Crous P."/>
            <person name="Grigoriev I."/>
        </authorList>
    </citation>
    <scope>NUCLEOTIDE SEQUENCE</scope>
    <source>
        <strain evidence="2">CBS 262.69</strain>
    </source>
</reference>
<dbReference type="Proteomes" id="UP000799640">
    <property type="component" value="Unassembled WGS sequence"/>
</dbReference>
<keyword evidence="3" id="KW-1185">Reference proteome</keyword>